<evidence type="ECO:0000313" key="7">
    <source>
        <dbReference type="Proteomes" id="UP000237347"/>
    </source>
</evidence>
<keyword evidence="4 6" id="KW-0418">Kinase</keyword>
<keyword evidence="3" id="KW-0547">Nucleotide-binding</keyword>
<sequence>MNMLRIRLVGLSLSLRERLAFSAAAEAITVNELFGGKLRKEELVLVGLKSEEMVFDYHDDNVGPAIMGGFVVDCKVLLGFGKYFVDLFQINFGFLKLSFGLTGFLN</sequence>
<dbReference type="GO" id="GO:0016301">
    <property type="term" value="F:kinase activity"/>
    <property type="evidence" value="ECO:0007669"/>
    <property type="project" value="UniProtKB-KW"/>
</dbReference>
<dbReference type="Proteomes" id="UP000237347">
    <property type="component" value="Unassembled WGS sequence"/>
</dbReference>
<evidence type="ECO:0000256" key="5">
    <source>
        <dbReference type="ARBA" id="ARBA00022840"/>
    </source>
</evidence>
<dbReference type="PANTHER" id="PTHR20861:SF1">
    <property type="entry name" value="HOMOSERINE KINASE"/>
    <property type="match status" value="1"/>
</dbReference>
<dbReference type="AlphaFoldDB" id="A0AAW0IY49"/>
<evidence type="ECO:0000313" key="6">
    <source>
        <dbReference type="EMBL" id="KAK7819172.1"/>
    </source>
</evidence>
<gene>
    <name evidence="6" type="primary">HSK_2</name>
    <name evidence="6" type="ORF">CFP56_040636</name>
</gene>
<keyword evidence="2" id="KW-0808">Transferase</keyword>
<evidence type="ECO:0000256" key="3">
    <source>
        <dbReference type="ARBA" id="ARBA00022741"/>
    </source>
</evidence>
<dbReference type="PANTHER" id="PTHR20861">
    <property type="entry name" value="HOMOSERINE/4-DIPHOSPHOCYTIDYL-2-C-METHYL-D-ERYTHRITOL KINASE"/>
    <property type="match status" value="1"/>
</dbReference>
<keyword evidence="7" id="KW-1185">Reference proteome</keyword>
<name>A0AAW0IY49_QUESU</name>
<dbReference type="InterPro" id="IPR014721">
    <property type="entry name" value="Ribsml_uS5_D2-typ_fold_subgr"/>
</dbReference>
<keyword evidence="1" id="KW-0028">Amino-acid biosynthesis</keyword>
<protein>
    <submittedName>
        <fullName evidence="6">Homoserine kinase</fullName>
    </submittedName>
</protein>
<reference evidence="6 7" key="1">
    <citation type="journal article" date="2018" name="Sci. Data">
        <title>The draft genome sequence of cork oak.</title>
        <authorList>
            <person name="Ramos A.M."/>
            <person name="Usie A."/>
            <person name="Barbosa P."/>
            <person name="Barros P.M."/>
            <person name="Capote T."/>
            <person name="Chaves I."/>
            <person name="Simoes F."/>
            <person name="Abreu I."/>
            <person name="Carrasquinho I."/>
            <person name="Faro C."/>
            <person name="Guimaraes J.B."/>
            <person name="Mendonca D."/>
            <person name="Nobrega F."/>
            <person name="Rodrigues L."/>
            <person name="Saibo N.J.M."/>
            <person name="Varela M.C."/>
            <person name="Egas C."/>
            <person name="Matos J."/>
            <person name="Miguel C.M."/>
            <person name="Oliveira M.M."/>
            <person name="Ricardo C.P."/>
            <person name="Goncalves S."/>
        </authorList>
    </citation>
    <scope>NUCLEOTIDE SEQUENCE [LARGE SCALE GENOMIC DNA]</scope>
    <source>
        <strain evidence="7">cv. HL8</strain>
    </source>
</reference>
<evidence type="ECO:0000256" key="2">
    <source>
        <dbReference type="ARBA" id="ARBA00022679"/>
    </source>
</evidence>
<keyword evidence="5" id="KW-0067">ATP-binding</keyword>
<dbReference type="Gene3D" id="3.30.230.10">
    <property type="match status" value="1"/>
</dbReference>
<comment type="caution">
    <text evidence="6">The sequence shown here is derived from an EMBL/GenBank/DDBJ whole genome shotgun (WGS) entry which is preliminary data.</text>
</comment>
<proteinExistence type="predicted"/>
<organism evidence="6 7">
    <name type="scientific">Quercus suber</name>
    <name type="common">Cork oak</name>
    <dbReference type="NCBI Taxonomy" id="58331"/>
    <lineage>
        <taxon>Eukaryota</taxon>
        <taxon>Viridiplantae</taxon>
        <taxon>Streptophyta</taxon>
        <taxon>Embryophyta</taxon>
        <taxon>Tracheophyta</taxon>
        <taxon>Spermatophyta</taxon>
        <taxon>Magnoliopsida</taxon>
        <taxon>eudicotyledons</taxon>
        <taxon>Gunneridae</taxon>
        <taxon>Pentapetalae</taxon>
        <taxon>rosids</taxon>
        <taxon>fabids</taxon>
        <taxon>Fagales</taxon>
        <taxon>Fagaceae</taxon>
        <taxon>Quercus</taxon>
    </lineage>
</organism>
<dbReference type="EMBL" id="PKMF04000794">
    <property type="protein sequence ID" value="KAK7819172.1"/>
    <property type="molecule type" value="Genomic_DNA"/>
</dbReference>
<evidence type="ECO:0000256" key="4">
    <source>
        <dbReference type="ARBA" id="ARBA00022777"/>
    </source>
</evidence>
<dbReference type="GO" id="GO:0008652">
    <property type="term" value="P:amino acid biosynthetic process"/>
    <property type="evidence" value="ECO:0007669"/>
    <property type="project" value="UniProtKB-KW"/>
</dbReference>
<accession>A0AAW0IY49</accession>
<evidence type="ECO:0000256" key="1">
    <source>
        <dbReference type="ARBA" id="ARBA00022605"/>
    </source>
</evidence>
<dbReference type="GO" id="GO:0005524">
    <property type="term" value="F:ATP binding"/>
    <property type="evidence" value="ECO:0007669"/>
    <property type="project" value="UniProtKB-KW"/>
</dbReference>